<dbReference type="EMBL" id="JBIRXV010000001">
    <property type="protein sequence ID" value="MFI2320516.1"/>
    <property type="molecule type" value="Genomic_DNA"/>
</dbReference>
<proteinExistence type="predicted"/>
<organism evidence="1 2">
    <name type="scientific">Nocardia beijingensis</name>
    <dbReference type="NCBI Taxonomy" id="95162"/>
    <lineage>
        <taxon>Bacteria</taxon>
        <taxon>Bacillati</taxon>
        <taxon>Actinomycetota</taxon>
        <taxon>Actinomycetes</taxon>
        <taxon>Mycobacteriales</taxon>
        <taxon>Nocardiaceae</taxon>
        <taxon>Nocardia</taxon>
    </lineage>
</organism>
<gene>
    <name evidence="1" type="ORF">ACH47G_08505</name>
</gene>
<reference evidence="1 2" key="1">
    <citation type="submission" date="2024-10" db="EMBL/GenBank/DDBJ databases">
        <title>The Natural Products Discovery Center: Release of the First 8490 Sequenced Strains for Exploring Actinobacteria Biosynthetic Diversity.</title>
        <authorList>
            <person name="Kalkreuter E."/>
            <person name="Kautsar S.A."/>
            <person name="Yang D."/>
            <person name="Bader C.D."/>
            <person name="Teijaro C.N."/>
            <person name="Fluegel L."/>
            <person name="Davis C.M."/>
            <person name="Simpson J.R."/>
            <person name="Lauterbach L."/>
            <person name="Steele A.D."/>
            <person name="Gui C."/>
            <person name="Meng S."/>
            <person name="Li G."/>
            <person name="Viehrig K."/>
            <person name="Ye F."/>
            <person name="Su P."/>
            <person name="Kiefer A.F."/>
            <person name="Nichols A."/>
            <person name="Cepeda A.J."/>
            <person name="Yan W."/>
            <person name="Fan B."/>
            <person name="Jiang Y."/>
            <person name="Adhikari A."/>
            <person name="Zheng C.-J."/>
            <person name="Schuster L."/>
            <person name="Cowan T.M."/>
            <person name="Smanski M.J."/>
            <person name="Chevrette M.G."/>
            <person name="De Carvalho L.P.S."/>
            <person name="Shen B."/>
        </authorList>
    </citation>
    <scope>NUCLEOTIDE SEQUENCE [LARGE SCALE GENOMIC DNA]</scope>
    <source>
        <strain evidence="1 2">NPDC019626</strain>
    </source>
</reference>
<dbReference type="Proteomes" id="UP001611450">
    <property type="component" value="Unassembled WGS sequence"/>
</dbReference>
<evidence type="ECO:0000313" key="2">
    <source>
        <dbReference type="Proteomes" id="UP001611450"/>
    </source>
</evidence>
<keyword evidence="2" id="KW-1185">Reference proteome</keyword>
<comment type="caution">
    <text evidence="1">The sequence shown here is derived from an EMBL/GenBank/DDBJ whole genome shotgun (WGS) entry which is preliminary data.</text>
</comment>
<evidence type="ECO:0000313" key="1">
    <source>
        <dbReference type="EMBL" id="MFI2320516.1"/>
    </source>
</evidence>
<name>A0ABW7WDL8_9NOCA</name>
<sequence>MNYDARAEAEIDVLNDVLTALGNAAKEFTTKLSDANCVHLFAVVLYELIVSARDVVGPDSGRLYAAPILDPIEGVAGADDVCQLDLLIPALLFRQVSQ</sequence>
<protein>
    <submittedName>
        <fullName evidence="1">Uncharacterized protein</fullName>
    </submittedName>
</protein>
<dbReference type="RefSeq" id="WP_396945082.1">
    <property type="nucleotide sequence ID" value="NZ_JBIRXV010000001.1"/>
</dbReference>
<accession>A0ABW7WDL8</accession>